<accession>A0A2S7U575</accession>
<dbReference type="EMBL" id="MQWA01000001">
    <property type="protein sequence ID" value="PQJ29730.1"/>
    <property type="molecule type" value="Genomic_DNA"/>
</dbReference>
<dbReference type="SUPFAM" id="SSF110738">
    <property type="entry name" value="Glycerate kinase I"/>
    <property type="match status" value="1"/>
</dbReference>
<evidence type="ECO:0008006" key="7">
    <source>
        <dbReference type="Google" id="ProtNLM"/>
    </source>
</evidence>
<comment type="similarity">
    <text evidence="1 4">Belongs to the glycerate kinase type-1 family.</text>
</comment>
<dbReference type="Gene3D" id="3.90.1510.10">
    <property type="entry name" value="Glycerate kinase, domain 2"/>
    <property type="match status" value="1"/>
</dbReference>
<name>A0A2S7U575_9BACT</name>
<keyword evidence="6" id="KW-1185">Reference proteome</keyword>
<dbReference type="Gene3D" id="3.40.50.10350">
    <property type="entry name" value="Glycerate kinase, domain 1"/>
    <property type="match status" value="1"/>
</dbReference>
<proteinExistence type="inferred from homology"/>
<dbReference type="InterPro" id="IPR018193">
    <property type="entry name" value="Glyc_kinase_flavodox-like_fold"/>
</dbReference>
<dbReference type="PIRSF" id="PIRSF006078">
    <property type="entry name" value="GlxK"/>
    <property type="match status" value="1"/>
</dbReference>
<evidence type="ECO:0000313" key="6">
    <source>
        <dbReference type="Proteomes" id="UP000239907"/>
    </source>
</evidence>
<comment type="caution">
    <text evidence="5">The sequence shown here is derived from an EMBL/GenBank/DDBJ whole genome shotgun (WGS) entry which is preliminary data.</text>
</comment>
<evidence type="ECO:0000256" key="4">
    <source>
        <dbReference type="PIRNR" id="PIRNR006078"/>
    </source>
</evidence>
<dbReference type="Pfam" id="PF02595">
    <property type="entry name" value="Gly_kinase"/>
    <property type="match status" value="1"/>
</dbReference>
<evidence type="ECO:0000313" key="5">
    <source>
        <dbReference type="EMBL" id="PQJ29730.1"/>
    </source>
</evidence>
<dbReference type="GO" id="GO:0008887">
    <property type="term" value="F:glycerate kinase activity"/>
    <property type="evidence" value="ECO:0007669"/>
    <property type="project" value="UniProtKB-UniRule"/>
</dbReference>
<evidence type="ECO:0000256" key="1">
    <source>
        <dbReference type="ARBA" id="ARBA00006284"/>
    </source>
</evidence>
<gene>
    <name evidence="5" type="ORF">BSZ32_15375</name>
</gene>
<dbReference type="NCBIfam" id="TIGR00045">
    <property type="entry name" value="glycerate kinase"/>
    <property type="match status" value="1"/>
</dbReference>
<sequence>MKILIACDKFKGSMTAAEACEAIAKGLSEGCPGLEIEQAPIADGGEGFTEAVRDSIGGEWVSCSSLDALGRACESRYLIIGDNAVMEMAESCGLEMIEKDLRDPEYSNTAGVGIMMRDAILTHKVKRIVMGIGGSATNDAGTGMAVELGAKFYDAEGQHLMPVPAELERAAKADLGGIMQMPEILVACDVRNPLLGENGATAIYGPQKGVENIPKMEKIIETIMRVSGGEAVASLDGSGASGGLGFGLMHFSGGTLVNGFEWLAGELKLEQRIAEADVVITGEGSLDAQTAEGKGPAGVAQMAKAAGKTVVVMAGRIEDGAEAMFDRHYAITNLGVQHDQCIVRGKELLRALAKEEAAKLSRSVQ</sequence>
<evidence type="ECO:0000256" key="3">
    <source>
        <dbReference type="ARBA" id="ARBA00022777"/>
    </source>
</evidence>
<keyword evidence="3 4" id="KW-0418">Kinase</keyword>
<dbReference type="InterPro" id="IPR036129">
    <property type="entry name" value="Glycerate_kinase_sf"/>
</dbReference>
<dbReference type="PANTHER" id="PTHR21599">
    <property type="entry name" value="GLYCERATE KINASE"/>
    <property type="match status" value="1"/>
</dbReference>
<dbReference type="InterPro" id="IPR004381">
    <property type="entry name" value="Glycerate_kinase"/>
</dbReference>
<dbReference type="PANTHER" id="PTHR21599:SF0">
    <property type="entry name" value="GLYCERATE KINASE"/>
    <property type="match status" value="1"/>
</dbReference>
<organism evidence="5 6">
    <name type="scientific">Rubritalea profundi</name>
    <dbReference type="NCBI Taxonomy" id="1658618"/>
    <lineage>
        <taxon>Bacteria</taxon>
        <taxon>Pseudomonadati</taxon>
        <taxon>Verrucomicrobiota</taxon>
        <taxon>Verrucomicrobiia</taxon>
        <taxon>Verrucomicrobiales</taxon>
        <taxon>Rubritaleaceae</taxon>
        <taxon>Rubritalea</taxon>
    </lineage>
</organism>
<dbReference type="Proteomes" id="UP000239907">
    <property type="component" value="Unassembled WGS sequence"/>
</dbReference>
<dbReference type="RefSeq" id="WP_105044240.1">
    <property type="nucleotide sequence ID" value="NZ_MQWA01000001.1"/>
</dbReference>
<dbReference type="GO" id="GO:0031388">
    <property type="term" value="P:organic acid phosphorylation"/>
    <property type="evidence" value="ECO:0007669"/>
    <property type="project" value="UniProtKB-UniRule"/>
</dbReference>
<keyword evidence="2 4" id="KW-0808">Transferase</keyword>
<dbReference type="OrthoDB" id="9774290at2"/>
<evidence type="ECO:0000256" key="2">
    <source>
        <dbReference type="ARBA" id="ARBA00022679"/>
    </source>
</evidence>
<reference evidence="5 6" key="1">
    <citation type="submission" date="2016-12" db="EMBL/GenBank/DDBJ databases">
        <title>Study of bacterial adaptation to deep sea.</title>
        <authorList>
            <person name="Song J."/>
            <person name="Yoshizawa S."/>
            <person name="Kogure K."/>
        </authorList>
    </citation>
    <scope>NUCLEOTIDE SEQUENCE [LARGE SCALE GENOMIC DNA]</scope>
    <source>
        <strain evidence="5 6">SAORIC-165</strain>
    </source>
</reference>
<dbReference type="AlphaFoldDB" id="A0A2S7U575"/>
<dbReference type="InterPro" id="IPR018197">
    <property type="entry name" value="Glycerate_kinase_RE-like"/>
</dbReference>
<protein>
    <recommendedName>
        <fullName evidence="7">Glycerate kinase</fullName>
    </recommendedName>
</protein>